<dbReference type="AlphaFoldDB" id="A0A8J5VRU9"/>
<keyword evidence="1" id="KW-0812">Transmembrane</keyword>
<gene>
    <name evidence="2" type="ORF">GUJ93_ZPchr0007g4958</name>
</gene>
<reference evidence="2" key="1">
    <citation type="journal article" date="2021" name="bioRxiv">
        <title>Whole Genome Assembly and Annotation of Northern Wild Rice, Zizania palustris L., Supports a Whole Genome Duplication in the Zizania Genus.</title>
        <authorList>
            <person name="Haas M."/>
            <person name="Kono T."/>
            <person name="Macchietto M."/>
            <person name="Millas R."/>
            <person name="McGilp L."/>
            <person name="Shao M."/>
            <person name="Duquette J."/>
            <person name="Hirsch C.N."/>
            <person name="Kimball J."/>
        </authorList>
    </citation>
    <scope>NUCLEOTIDE SEQUENCE</scope>
    <source>
        <tissue evidence="2">Fresh leaf tissue</tissue>
    </source>
</reference>
<proteinExistence type="predicted"/>
<dbReference type="Proteomes" id="UP000729402">
    <property type="component" value="Unassembled WGS sequence"/>
</dbReference>
<feature type="transmembrane region" description="Helical" evidence="1">
    <location>
        <begin position="41"/>
        <end position="62"/>
    </location>
</feature>
<reference evidence="2" key="2">
    <citation type="submission" date="2021-02" db="EMBL/GenBank/DDBJ databases">
        <authorList>
            <person name="Kimball J.A."/>
            <person name="Haas M.W."/>
            <person name="Macchietto M."/>
            <person name="Kono T."/>
            <person name="Duquette J."/>
            <person name="Shao M."/>
        </authorList>
    </citation>
    <scope>NUCLEOTIDE SEQUENCE</scope>
    <source>
        <tissue evidence="2">Fresh leaf tissue</tissue>
    </source>
</reference>
<keyword evidence="3" id="KW-1185">Reference proteome</keyword>
<dbReference type="EMBL" id="JAAALK010000282">
    <property type="protein sequence ID" value="KAG8078495.1"/>
    <property type="molecule type" value="Genomic_DNA"/>
</dbReference>
<name>A0A8J5VRU9_ZIZPA</name>
<keyword evidence="1" id="KW-1133">Transmembrane helix</keyword>
<evidence type="ECO:0000313" key="3">
    <source>
        <dbReference type="Proteomes" id="UP000729402"/>
    </source>
</evidence>
<protein>
    <submittedName>
        <fullName evidence="2">Uncharacterized protein</fullName>
    </submittedName>
</protein>
<evidence type="ECO:0000256" key="1">
    <source>
        <dbReference type="SAM" id="Phobius"/>
    </source>
</evidence>
<evidence type="ECO:0000313" key="2">
    <source>
        <dbReference type="EMBL" id="KAG8078495.1"/>
    </source>
</evidence>
<keyword evidence="1" id="KW-0472">Membrane</keyword>
<comment type="caution">
    <text evidence="2">The sequence shown here is derived from an EMBL/GenBank/DDBJ whole genome shotgun (WGS) entry which is preliminary data.</text>
</comment>
<sequence>MGARRGAGAVALRNGSSRWLVLVLGVCVATDWCGRRDWCRLLVLGVLLKWLLLIGGIDPGVLGPQSGAKLWVLGKTK</sequence>
<accession>A0A8J5VRU9</accession>
<organism evidence="2 3">
    <name type="scientific">Zizania palustris</name>
    <name type="common">Northern wild rice</name>
    <dbReference type="NCBI Taxonomy" id="103762"/>
    <lineage>
        <taxon>Eukaryota</taxon>
        <taxon>Viridiplantae</taxon>
        <taxon>Streptophyta</taxon>
        <taxon>Embryophyta</taxon>
        <taxon>Tracheophyta</taxon>
        <taxon>Spermatophyta</taxon>
        <taxon>Magnoliopsida</taxon>
        <taxon>Liliopsida</taxon>
        <taxon>Poales</taxon>
        <taxon>Poaceae</taxon>
        <taxon>BOP clade</taxon>
        <taxon>Oryzoideae</taxon>
        <taxon>Oryzeae</taxon>
        <taxon>Zizaniinae</taxon>
        <taxon>Zizania</taxon>
    </lineage>
</organism>